<dbReference type="SUPFAM" id="SSF55347">
    <property type="entry name" value="Glyceraldehyde-3-phosphate dehydrogenase-like, C-terminal domain"/>
    <property type="match status" value="1"/>
</dbReference>
<evidence type="ECO:0000259" key="2">
    <source>
        <dbReference type="Pfam" id="PF01408"/>
    </source>
</evidence>
<proteinExistence type="predicted"/>
<organism evidence="4 5">
    <name type="scientific">Hoeflea poritis</name>
    <dbReference type="NCBI Taxonomy" id="2993659"/>
    <lineage>
        <taxon>Bacteria</taxon>
        <taxon>Pseudomonadati</taxon>
        <taxon>Pseudomonadota</taxon>
        <taxon>Alphaproteobacteria</taxon>
        <taxon>Hyphomicrobiales</taxon>
        <taxon>Rhizobiaceae</taxon>
        <taxon>Hoeflea</taxon>
    </lineage>
</organism>
<sequence length="371" mass="40324">MTEIGIGIIGGGYMGKAHSVAMNAVGAVFETRLRPRCEMICTTTQEGAAEKARLFGFARSTHDWRELVTDPKIDAVVIASTQDTHRDIALAAIANGKAVMCEKPMGASVEEAREITEAAEAAGVVNMAAFNYVRTPATQLARQIIGAGEIGDITYVRAEHTEDFFADPDAPATWRSHGRANGNLGDLAPHIVNAALALAGPIKSLVADVETVHKTRPGPNGPERVTNDDQCQLLCRFESGAMGMLFASRVATGRKMGYIYEVFGTRGALRFDQEDQNALWLYKGDAAPGREGFTKILTGPEHPDYRPFCQGPGHGTGYQDQIIIEAHDFLKAIETGEPVWPTFRDGLAVSEIIEAVWRSHEERRWVSVDEA</sequence>
<gene>
    <name evidence="4" type="ORF">OOZ53_04200</name>
</gene>
<evidence type="ECO:0000313" key="4">
    <source>
        <dbReference type="EMBL" id="MDA4844535.1"/>
    </source>
</evidence>
<keyword evidence="1" id="KW-0560">Oxidoreductase</keyword>
<dbReference type="Pfam" id="PF01408">
    <property type="entry name" value="GFO_IDH_MocA"/>
    <property type="match status" value="1"/>
</dbReference>
<dbReference type="InterPro" id="IPR036291">
    <property type="entry name" value="NAD(P)-bd_dom_sf"/>
</dbReference>
<protein>
    <submittedName>
        <fullName evidence="4">Gfo/Idh/MocA family oxidoreductase</fullName>
    </submittedName>
</protein>
<dbReference type="Gene3D" id="3.40.50.720">
    <property type="entry name" value="NAD(P)-binding Rossmann-like Domain"/>
    <property type="match status" value="1"/>
</dbReference>
<feature type="domain" description="GFO/IDH/MocA-like oxidoreductase" evidence="3">
    <location>
        <begin position="139"/>
        <end position="270"/>
    </location>
</feature>
<comment type="caution">
    <text evidence="4">The sequence shown here is derived from an EMBL/GenBank/DDBJ whole genome shotgun (WGS) entry which is preliminary data.</text>
</comment>
<dbReference type="Pfam" id="PF22725">
    <property type="entry name" value="GFO_IDH_MocA_C3"/>
    <property type="match status" value="1"/>
</dbReference>
<dbReference type="PANTHER" id="PTHR43818">
    <property type="entry name" value="BCDNA.GH03377"/>
    <property type="match status" value="1"/>
</dbReference>
<feature type="domain" description="Gfo/Idh/MocA-like oxidoreductase N-terminal" evidence="2">
    <location>
        <begin position="5"/>
        <end position="128"/>
    </location>
</feature>
<evidence type="ECO:0000256" key="1">
    <source>
        <dbReference type="ARBA" id="ARBA00023002"/>
    </source>
</evidence>
<reference evidence="4" key="1">
    <citation type="submission" date="2022-11" db="EMBL/GenBank/DDBJ databases">
        <title>Hoeflea poritis sp. nov., isolated from scleractinian coral Porites lutea.</title>
        <authorList>
            <person name="Zhang G."/>
            <person name="Wei Q."/>
            <person name="Cai L."/>
        </authorList>
    </citation>
    <scope>NUCLEOTIDE SEQUENCE</scope>
    <source>
        <strain evidence="4">E7-10</strain>
    </source>
</reference>
<dbReference type="Gene3D" id="3.30.360.10">
    <property type="entry name" value="Dihydrodipicolinate Reductase, domain 2"/>
    <property type="match status" value="1"/>
</dbReference>
<evidence type="ECO:0000313" key="5">
    <source>
        <dbReference type="Proteomes" id="UP001148313"/>
    </source>
</evidence>
<accession>A0ABT4VIL3</accession>
<keyword evidence="5" id="KW-1185">Reference proteome</keyword>
<dbReference type="InterPro" id="IPR050463">
    <property type="entry name" value="Gfo/Idh/MocA_oxidrdct_glycsds"/>
</dbReference>
<dbReference type="InterPro" id="IPR055170">
    <property type="entry name" value="GFO_IDH_MocA-like_dom"/>
</dbReference>
<name>A0ABT4VIL3_9HYPH</name>
<dbReference type="RefSeq" id="WP_271088066.1">
    <property type="nucleotide sequence ID" value="NZ_JAPJZH010000002.1"/>
</dbReference>
<dbReference type="Proteomes" id="UP001148313">
    <property type="component" value="Unassembled WGS sequence"/>
</dbReference>
<dbReference type="EMBL" id="JAPJZH010000002">
    <property type="protein sequence ID" value="MDA4844535.1"/>
    <property type="molecule type" value="Genomic_DNA"/>
</dbReference>
<dbReference type="PANTHER" id="PTHR43818:SF11">
    <property type="entry name" value="BCDNA.GH03377"/>
    <property type="match status" value="1"/>
</dbReference>
<evidence type="ECO:0000259" key="3">
    <source>
        <dbReference type="Pfam" id="PF22725"/>
    </source>
</evidence>
<dbReference type="SUPFAM" id="SSF51735">
    <property type="entry name" value="NAD(P)-binding Rossmann-fold domains"/>
    <property type="match status" value="1"/>
</dbReference>
<dbReference type="InterPro" id="IPR000683">
    <property type="entry name" value="Gfo/Idh/MocA-like_OxRdtase_N"/>
</dbReference>